<dbReference type="Proteomes" id="UP000319555">
    <property type="component" value="Unassembled WGS sequence"/>
</dbReference>
<dbReference type="InterPro" id="IPR050811">
    <property type="entry name" value="Phosphate_ABC_transporter"/>
</dbReference>
<dbReference type="InterPro" id="IPR036737">
    <property type="entry name" value="OmpA-like_sf"/>
</dbReference>
<keyword evidence="1 3" id="KW-0732">Signal</keyword>
<feature type="chain" id="PRO_5022160752" evidence="3">
    <location>
        <begin position="23"/>
        <end position="518"/>
    </location>
</feature>
<dbReference type="InterPro" id="IPR024370">
    <property type="entry name" value="PBP_domain"/>
</dbReference>
<protein>
    <submittedName>
        <fullName evidence="5">Phosphate ABC transporter substrate-binding protein, PhoT family</fullName>
    </submittedName>
</protein>
<keyword evidence="2" id="KW-0472">Membrane</keyword>
<dbReference type="Gene3D" id="3.30.1330.60">
    <property type="entry name" value="OmpA-like domain"/>
    <property type="match status" value="1"/>
</dbReference>
<dbReference type="CDD" id="cd07185">
    <property type="entry name" value="OmpA_C-like"/>
    <property type="match status" value="1"/>
</dbReference>
<dbReference type="Pfam" id="PF12849">
    <property type="entry name" value="PBP_like_2"/>
    <property type="match status" value="1"/>
</dbReference>
<organism evidence="5 6">
    <name type="scientific">Ruegeria faecimaris</name>
    <dbReference type="NCBI Taxonomy" id="686389"/>
    <lineage>
        <taxon>Bacteria</taxon>
        <taxon>Pseudomonadati</taxon>
        <taxon>Pseudomonadota</taxon>
        <taxon>Alphaproteobacteria</taxon>
        <taxon>Rhodobacterales</taxon>
        <taxon>Roseobacteraceae</taxon>
        <taxon>Ruegeria</taxon>
    </lineage>
</organism>
<dbReference type="GO" id="GO:0016020">
    <property type="term" value="C:membrane"/>
    <property type="evidence" value="ECO:0007669"/>
    <property type="project" value="UniProtKB-UniRule"/>
</dbReference>
<reference evidence="5 6" key="1">
    <citation type="submission" date="2017-05" db="EMBL/GenBank/DDBJ databases">
        <authorList>
            <person name="Varghese N."/>
            <person name="Submissions S."/>
        </authorList>
    </citation>
    <scope>NUCLEOTIDE SEQUENCE [LARGE SCALE GENOMIC DNA]</scope>
    <source>
        <strain evidence="5 6">DSM 28009</strain>
    </source>
</reference>
<evidence type="ECO:0000256" key="2">
    <source>
        <dbReference type="PROSITE-ProRule" id="PRU00473"/>
    </source>
</evidence>
<name>A0A521DEN9_9RHOB</name>
<dbReference type="InterPro" id="IPR006665">
    <property type="entry name" value="OmpA-like"/>
</dbReference>
<evidence type="ECO:0000313" key="5">
    <source>
        <dbReference type="EMBL" id="SMO70264.1"/>
    </source>
</evidence>
<evidence type="ECO:0000256" key="3">
    <source>
        <dbReference type="SAM" id="SignalP"/>
    </source>
</evidence>
<dbReference type="EMBL" id="FXTE01000006">
    <property type="protein sequence ID" value="SMO70264.1"/>
    <property type="molecule type" value="Genomic_DNA"/>
</dbReference>
<gene>
    <name evidence="5" type="ORF">SAMN06265380_10623</name>
</gene>
<dbReference type="RefSeq" id="WP_142637325.1">
    <property type="nucleotide sequence ID" value="NZ_CANMET010000005.1"/>
</dbReference>
<evidence type="ECO:0000256" key="1">
    <source>
        <dbReference type="ARBA" id="ARBA00022729"/>
    </source>
</evidence>
<dbReference type="SUPFAM" id="SSF103088">
    <property type="entry name" value="OmpA-like"/>
    <property type="match status" value="1"/>
</dbReference>
<dbReference type="Gene3D" id="3.40.190.10">
    <property type="entry name" value="Periplasmic binding protein-like II"/>
    <property type="match status" value="2"/>
</dbReference>
<evidence type="ECO:0000259" key="4">
    <source>
        <dbReference type="PROSITE" id="PS51123"/>
    </source>
</evidence>
<dbReference type="SUPFAM" id="SSF53850">
    <property type="entry name" value="Periplasmic binding protein-like II"/>
    <property type="match status" value="1"/>
</dbReference>
<dbReference type="Pfam" id="PF00691">
    <property type="entry name" value="OmpA"/>
    <property type="match status" value="1"/>
</dbReference>
<dbReference type="OrthoDB" id="9790048at2"/>
<accession>A0A521DEN9</accession>
<feature type="domain" description="OmpA-like" evidence="4">
    <location>
        <begin position="398"/>
        <end position="518"/>
    </location>
</feature>
<feature type="signal peptide" evidence="3">
    <location>
        <begin position="1"/>
        <end position="22"/>
    </location>
</feature>
<dbReference type="PANTHER" id="PTHR30570">
    <property type="entry name" value="PERIPLASMIC PHOSPHATE BINDING COMPONENT OF PHOSPHATE ABC TRANSPORTER"/>
    <property type="match status" value="1"/>
</dbReference>
<dbReference type="PANTHER" id="PTHR30570:SF1">
    <property type="entry name" value="PHOSPHATE-BINDING PROTEIN PSTS"/>
    <property type="match status" value="1"/>
</dbReference>
<dbReference type="AlphaFoldDB" id="A0A521DEN9"/>
<keyword evidence="6" id="KW-1185">Reference proteome</keyword>
<evidence type="ECO:0000313" key="6">
    <source>
        <dbReference type="Proteomes" id="UP000319555"/>
    </source>
</evidence>
<sequence length="518" mass="55405">MTFFRVAAAALASVTIASGAQAQDISLRSHDGKVEVTGDLLGFDGEFYRVATQFGTLTVDGSGVTCTGPACPSLTDFVAEIRFAGSSVMAEKVLPALIVGFAQQQGLSATPNRLTANTFSYELHQPGRAAPLGRFFFDAGNTERGFRAQAENQADIVLALREIRPEEEQAAQAVGLGDLTRTRRARVIALDALVPIVANSNPLQQISLAELTRVFSGEITSWAELGGPDAPISLHLPEAGSGLAQNVEDRLMAPSGTALSEAAIRHDRSTDLVRTVAADPFSIGVASQAEASTARALPLTGGCGHALAATRQSIKTEDYPLTSPMFLYLPDRRLPRFARQFLAYTQGIEAQMAIREAGFVDQTPETMGLGVQGDRLANAIASGGSEVGLEELQRLVEIFRPMSRLSLSFRFEPGSSRPDAQSRSNIRHLALLLESGTLDARKLRFVGFSDGEGAASTNARIALLRAKTVRNAVLAEIETAIGDSVEITVDAFGEAMPMACDDTEWGRKVNRRVEVWVQ</sequence>
<dbReference type="PROSITE" id="PS51123">
    <property type="entry name" value="OMPA_2"/>
    <property type="match status" value="1"/>
</dbReference>
<proteinExistence type="predicted"/>